<evidence type="ECO:0000313" key="8">
    <source>
        <dbReference type="EMBL" id="CAH1242079.1"/>
    </source>
</evidence>
<dbReference type="InterPro" id="IPR043216">
    <property type="entry name" value="PAP-like"/>
</dbReference>
<reference evidence="8" key="1">
    <citation type="submission" date="2022-01" db="EMBL/GenBank/DDBJ databases">
        <authorList>
            <person name="Braso-Vives M."/>
        </authorList>
    </citation>
    <scope>NUCLEOTIDE SEQUENCE</scope>
</reference>
<organism evidence="8 9">
    <name type="scientific">Branchiostoma lanceolatum</name>
    <name type="common">Common lancelet</name>
    <name type="synonym">Amphioxus lanceolatum</name>
    <dbReference type="NCBI Taxonomy" id="7740"/>
    <lineage>
        <taxon>Eukaryota</taxon>
        <taxon>Metazoa</taxon>
        <taxon>Chordata</taxon>
        <taxon>Cephalochordata</taxon>
        <taxon>Leptocardii</taxon>
        <taxon>Amphioxiformes</taxon>
        <taxon>Branchiostomatidae</taxon>
        <taxon>Branchiostoma</taxon>
    </lineage>
</organism>
<dbReference type="InterPro" id="IPR036938">
    <property type="entry name" value="PAP2/HPO_sf"/>
</dbReference>
<evidence type="ECO:0000256" key="6">
    <source>
        <dbReference type="SAM" id="Phobius"/>
    </source>
</evidence>
<feature type="domain" description="Phosphatidic acid phosphatase type 2/haloperoxidase" evidence="7">
    <location>
        <begin position="127"/>
        <end position="266"/>
    </location>
</feature>
<accession>A0A8J9YUR8</accession>
<name>A0A8J9YUR8_BRALA</name>
<dbReference type="EMBL" id="OV696697">
    <property type="protein sequence ID" value="CAH1242079.1"/>
    <property type="molecule type" value="Genomic_DNA"/>
</dbReference>
<evidence type="ECO:0000256" key="2">
    <source>
        <dbReference type="ARBA" id="ARBA00008816"/>
    </source>
</evidence>
<dbReference type="OrthoDB" id="8907274at2759"/>
<dbReference type="PANTHER" id="PTHR10165:SF103">
    <property type="entry name" value="PHOSPHOLIPID PHOSPHATASE HOMOLOG 1.2 HOMOLOG"/>
    <property type="match status" value="1"/>
</dbReference>
<evidence type="ECO:0000256" key="3">
    <source>
        <dbReference type="ARBA" id="ARBA00022692"/>
    </source>
</evidence>
<dbReference type="SUPFAM" id="SSF48317">
    <property type="entry name" value="Acid phosphatase/Vanadium-dependent haloperoxidase"/>
    <property type="match status" value="1"/>
</dbReference>
<sequence>MEFTKGLVKGRSFVHTAVDVAVLLLLALPLVLVKTHVLEPADRLFYCDDVTLSFPAKKERFPTWLVFVLSLAIPIVMIMIVEMEAIKRVFLKAAADAKDVDEIIEMSRDRVSDLLHDRLTRILLAFKFGFLLTDATHWLTALTVGEFQPSFLSYCRPNVTGHACAAGLVSVSACSNDGIQVNDHRLSYWSENAAISVYSMTFLIIYLQVRWPWGNPSLVRPLVQLHALILAQVISLSQVADNEHVFCEILAGWVFGGTITLLMASYFCVWFARCQGQPRHTDRGVQTKKRGGAWTELGLGLRLLTVHGLGLLTVHGLGLRLLTVHGLGLRLLTVHGLGLRLLTVHGLGLRLLTAHGLGLRLLTVHGLGLRLLTVHGLGLRLLTVHGLGLRLLTVHGLGLRLLTAHGLGLRLLTVHGLGLRLLTVHGLGLRLLTAHGLRLRLLTVH</sequence>
<dbReference type="AlphaFoldDB" id="A0A8J9YUR8"/>
<dbReference type="GO" id="GO:0007165">
    <property type="term" value="P:signal transduction"/>
    <property type="evidence" value="ECO:0007669"/>
    <property type="project" value="TreeGrafter"/>
</dbReference>
<dbReference type="GO" id="GO:0005886">
    <property type="term" value="C:plasma membrane"/>
    <property type="evidence" value="ECO:0007669"/>
    <property type="project" value="TreeGrafter"/>
</dbReference>
<keyword evidence="4 6" id="KW-1133">Transmembrane helix</keyword>
<dbReference type="GO" id="GO:0006644">
    <property type="term" value="P:phospholipid metabolic process"/>
    <property type="evidence" value="ECO:0007669"/>
    <property type="project" value="InterPro"/>
</dbReference>
<dbReference type="Gene3D" id="1.20.144.10">
    <property type="entry name" value="Phosphatidic acid phosphatase type 2/haloperoxidase"/>
    <property type="match status" value="1"/>
</dbReference>
<dbReference type="Proteomes" id="UP000838412">
    <property type="component" value="Chromosome 12"/>
</dbReference>
<keyword evidence="3 6" id="KW-0812">Transmembrane</keyword>
<gene>
    <name evidence="8" type="primary">PLPP3</name>
    <name evidence="8" type="ORF">BLAG_LOCUS5421</name>
</gene>
<dbReference type="PANTHER" id="PTHR10165">
    <property type="entry name" value="LIPID PHOSPHATE PHOSPHATASE"/>
    <property type="match status" value="1"/>
</dbReference>
<feature type="transmembrane region" description="Helical" evidence="6">
    <location>
        <begin position="193"/>
        <end position="213"/>
    </location>
</feature>
<dbReference type="GO" id="GO:0046839">
    <property type="term" value="P:phospholipid dephosphorylation"/>
    <property type="evidence" value="ECO:0007669"/>
    <property type="project" value="TreeGrafter"/>
</dbReference>
<evidence type="ECO:0000313" key="9">
    <source>
        <dbReference type="Proteomes" id="UP000838412"/>
    </source>
</evidence>
<evidence type="ECO:0000259" key="7">
    <source>
        <dbReference type="Pfam" id="PF01569"/>
    </source>
</evidence>
<comment type="similarity">
    <text evidence="2">Belongs to the PA-phosphatase related phosphoesterase family.</text>
</comment>
<dbReference type="InterPro" id="IPR000326">
    <property type="entry name" value="PAP2/HPO"/>
</dbReference>
<evidence type="ECO:0000256" key="1">
    <source>
        <dbReference type="ARBA" id="ARBA00004141"/>
    </source>
</evidence>
<keyword evidence="5 6" id="KW-0472">Membrane</keyword>
<feature type="transmembrane region" description="Helical" evidence="6">
    <location>
        <begin position="250"/>
        <end position="272"/>
    </location>
</feature>
<evidence type="ECO:0000256" key="4">
    <source>
        <dbReference type="ARBA" id="ARBA00022989"/>
    </source>
</evidence>
<feature type="transmembrane region" description="Helical" evidence="6">
    <location>
        <begin position="293"/>
        <end position="317"/>
    </location>
</feature>
<protein>
    <submittedName>
        <fullName evidence="8">PLPP3 protein</fullName>
    </submittedName>
</protein>
<keyword evidence="9" id="KW-1185">Reference proteome</keyword>
<dbReference type="Pfam" id="PF01569">
    <property type="entry name" value="PAP2"/>
    <property type="match status" value="1"/>
</dbReference>
<feature type="transmembrane region" description="Helical" evidence="6">
    <location>
        <begin position="12"/>
        <end position="33"/>
    </location>
</feature>
<dbReference type="GO" id="GO:0008195">
    <property type="term" value="F:phosphatidate phosphatase activity"/>
    <property type="evidence" value="ECO:0007669"/>
    <property type="project" value="TreeGrafter"/>
</dbReference>
<feature type="transmembrane region" description="Helical" evidence="6">
    <location>
        <begin position="61"/>
        <end position="81"/>
    </location>
</feature>
<proteinExistence type="inferred from homology"/>
<evidence type="ECO:0000256" key="5">
    <source>
        <dbReference type="ARBA" id="ARBA00023136"/>
    </source>
</evidence>
<comment type="subcellular location">
    <subcellularLocation>
        <location evidence="1">Membrane</location>
        <topology evidence="1">Multi-pass membrane protein</topology>
    </subcellularLocation>
</comment>